<dbReference type="RefSeq" id="XP_056486030.1">
    <property type="nucleotide sequence ID" value="XM_056635410.1"/>
</dbReference>
<proteinExistence type="predicted"/>
<dbReference type="OrthoDB" id="6161812at2759"/>
<dbReference type="GeneID" id="81374390"/>
<accession>A0A9W9VS13</accession>
<comment type="caution">
    <text evidence="1">The sequence shown here is derived from an EMBL/GenBank/DDBJ whole genome shotgun (WGS) entry which is preliminary data.</text>
</comment>
<sequence length="159" mass="17717">MSQGSAPSTDETPARPRYETGAHLLMCPLTCPPRKDDNFINVVSEYRSEIDKYLDSATPFQDELRTVVLYSSGVTGKTTLAVHYAVTRSFLIGTRFILWVDCGDIVSLKRSFSDIAARLQLPGYDSRDHDTNRDLVLDYLQDTSGYSASFSNGLLLHSL</sequence>
<dbReference type="Proteomes" id="UP001147747">
    <property type="component" value="Unassembled WGS sequence"/>
</dbReference>
<evidence type="ECO:0008006" key="3">
    <source>
        <dbReference type="Google" id="ProtNLM"/>
    </source>
</evidence>
<reference evidence="1" key="2">
    <citation type="journal article" date="2023" name="IMA Fungus">
        <title>Comparative genomic study of the Penicillium genus elucidates a diverse pangenome and 15 lateral gene transfer events.</title>
        <authorList>
            <person name="Petersen C."/>
            <person name="Sorensen T."/>
            <person name="Nielsen M.R."/>
            <person name="Sondergaard T.E."/>
            <person name="Sorensen J.L."/>
            <person name="Fitzpatrick D.A."/>
            <person name="Frisvad J.C."/>
            <person name="Nielsen K.L."/>
        </authorList>
    </citation>
    <scope>NUCLEOTIDE SEQUENCE</scope>
    <source>
        <strain evidence="1">IBT 29677</strain>
    </source>
</reference>
<dbReference type="Gene3D" id="3.40.50.300">
    <property type="entry name" value="P-loop containing nucleotide triphosphate hydrolases"/>
    <property type="match status" value="1"/>
</dbReference>
<dbReference type="AlphaFoldDB" id="A0A9W9VS13"/>
<gene>
    <name evidence="1" type="ORF">N7509_010773</name>
</gene>
<reference evidence="1" key="1">
    <citation type="submission" date="2022-12" db="EMBL/GenBank/DDBJ databases">
        <authorList>
            <person name="Petersen C."/>
        </authorList>
    </citation>
    <scope>NUCLEOTIDE SEQUENCE</scope>
    <source>
        <strain evidence="1">IBT 29677</strain>
    </source>
</reference>
<protein>
    <recommendedName>
        <fullName evidence="3">NB-ARC domain-containing protein</fullName>
    </recommendedName>
</protein>
<evidence type="ECO:0000313" key="2">
    <source>
        <dbReference type="Proteomes" id="UP001147747"/>
    </source>
</evidence>
<dbReference type="EMBL" id="JAPZBU010000009">
    <property type="protein sequence ID" value="KAJ5388232.1"/>
    <property type="molecule type" value="Genomic_DNA"/>
</dbReference>
<dbReference type="InterPro" id="IPR027417">
    <property type="entry name" value="P-loop_NTPase"/>
</dbReference>
<name>A0A9W9VS13_9EURO</name>
<organism evidence="1 2">
    <name type="scientific">Penicillium cosmopolitanum</name>
    <dbReference type="NCBI Taxonomy" id="1131564"/>
    <lineage>
        <taxon>Eukaryota</taxon>
        <taxon>Fungi</taxon>
        <taxon>Dikarya</taxon>
        <taxon>Ascomycota</taxon>
        <taxon>Pezizomycotina</taxon>
        <taxon>Eurotiomycetes</taxon>
        <taxon>Eurotiomycetidae</taxon>
        <taxon>Eurotiales</taxon>
        <taxon>Aspergillaceae</taxon>
        <taxon>Penicillium</taxon>
    </lineage>
</organism>
<keyword evidence="2" id="KW-1185">Reference proteome</keyword>
<evidence type="ECO:0000313" key="1">
    <source>
        <dbReference type="EMBL" id="KAJ5388232.1"/>
    </source>
</evidence>